<proteinExistence type="predicted"/>
<gene>
    <name evidence="3" type="ORF">MBAV_001935</name>
</gene>
<comment type="caution">
    <text evidence="3">The sequence shown here is derived from an EMBL/GenBank/DDBJ whole genome shotgun (WGS) entry which is preliminary data.</text>
</comment>
<keyword evidence="4" id="KW-1185">Reference proteome</keyword>
<evidence type="ECO:0000313" key="4">
    <source>
        <dbReference type="Proteomes" id="UP000033423"/>
    </source>
</evidence>
<dbReference type="PANTHER" id="PTHR43830:SF3">
    <property type="entry name" value="PROTEIN PSP1"/>
    <property type="match status" value="1"/>
</dbReference>
<dbReference type="InterPro" id="IPR047767">
    <property type="entry name" value="PSP1-like"/>
</dbReference>
<dbReference type="Pfam" id="PF04468">
    <property type="entry name" value="PSP1"/>
    <property type="match status" value="1"/>
</dbReference>
<name>A0A0F3GYW7_9BACT</name>
<reference evidence="3 4" key="1">
    <citation type="submission" date="2015-02" db="EMBL/GenBank/DDBJ databases">
        <title>Single-cell genomics of uncultivated deep-branching MTB reveals a conserved set of magnetosome genes.</title>
        <authorList>
            <person name="Kolinko S."/>
            <person name="Richter M."/>
            <person name="Glockner F.O."/>
            <person name="Brachmann A."/>
            <person name="Schuler D."/>
        </authorList>
    </citation>
    <scope>NUCLEOTIDE SEQUENCE [LARGE SCALE GENOMIC DNA]</scope>
    <source>
        <strain evidence="3">TM-1</strain>
    </source>
</reference>
<feature type="compositionally biased region" description="Basic residues" evidence="1">
    <location>
        <begin position="290"/>
        <end position="301"/>
    </location>
</feature>
<feature type="compositionally biased region" description="Basic residues" evidence="1">
    <location>
        <begin position="345"/>
        <end position="361"/>
    </location>
</feature>
<dbReference type="NCBIfam" id="NF041131">
    <property type="entry name" value="RicT_YaaT_fam"/>
    <property type="match status" value="1"/>
</dbReference>
<dbReference type="EMBL" id="LACI01000829">
    <property type="protein sequence ID" value="KJU85873.1"/>
    <property type="molecule type" value="Genomic_DNA"/>
</dbReference>
<feature type="region of interest" description="Disordered" evidence="1">
    <location>
        <begin position="275"/>
        <end position="361"/>
    </location>
</feature>
<dbReference type="Proteomes" id="UP000033423">
    <property type="component" value="Unassembled WGS sequence"/>
</dbReference>
<feature type="compositionally biased region" description="Basic and acidic residues" evidence="1">
    <location>
        <begin position="330"/>
        <end position="339"/>
    </location>
</feature>
<accession>A0A0F3GYW7</accession>
<dbReference type="PANTHER" id="PTHR43830">
    <property type="entry name" value="PROTEIN PSP1"/>
    <property type="match status" value="1"/>
</dbReference>
<evidence type="ECO:0000256" key="1">
    <source>
        <dbReference type="SAM" id="MobiDB-lite"/>
    </source>
</evidence>
<sequence length="361" mass="40180">MPDIVGIRFKKCGKVYHFEVSNSDALRVKKGSTVIVESSFGLTIGSVVTDVSSVESYDKELKRIMRLTTEEDFRIKVENDDLEEQAKVFCQEKVALRGLSMKLVNTEVTLDRKRIVFYFTAEGRIDFRELVKDLASRFKTRIEMRQIGVRDETKYIGGLGICGREVCCRTFLSSFAPISIRMAKRQDLVLNPGKLSGLCGRLMCCLGFEVDDGSSSSTEVVELTEDSPILEALDAEDEYLPFERLAESIEARQRQLTPAELQANRCGPCDSCNPEGAVSPDGAGGEPKKKPSRRRRPHKKPSATTETGQQAGKKPDGGTTITAPASPASERTDAPKEDGQQGQQVKKKWRPKRHKPKKKTE</sequence>
<feature type="domain" description="PSP1 C-terminal" evidence="2">
    <location>
        <begin position="62"/>
        <end position="147"/>
    </location>
</feature>
<dbReference type="PATRIC" id="fig|29290.4.peg.2574"/>
<evidence type="ECO:0000259" key="2">
    <source>
        <dbReference type="PROSITE" id="PS51411"/>
    </source>
</evidence>
<dbReference type="AlphaFoldDB" id="A0A0F3GYW7"/>
<protein>
    <submittedName>
        <fullName evidence="3">Stage 0 sporulation protein YaaT</fullName>
    </submittedName>
</protein>
<dbReference type="GO" id="GO:0005737">
    <property type="term" value="C:cytoplasm"/>
    <property type="evidence" value="ECO:0007669"/>
    <property type="project" value="TreeGrafter"/>
</dbReference>
<dbReference type="InterPro" id="IPR007557">
    <property type="entry name" value="PSP1_C"/>
</dbReference>
<organism evidence="3 4">
    <name type="scientific">Candidatus Magnetobacterium bavaricum</name>
    <dbReference type="NCBI Taxonomy" id="29290"/>
    <lineage>
        <taxon>Bacteria</taxon>
        <taxon>Pseudomonadati</taxon>
        <taxon>Nitrospirota</taxon>
        <taxon>Thermodesulfovibrionia</taxon>
        <taxon>Thermodesulfovibrionales</taxon>
        <taxon>Candidatus Magnetobacteriaceae</taxon>
        <taxon>Candidatus Magnetobacterium</taxon>
    </lineage>
</organism>
<dbReference type="PROSITE" id="PS51411">
    <property type="entry name" value="PSP1_C"/>
    <property type="match status" value="1"/>
</dbReference>
<evidence type="ECO:0000313" key="3">
    <source>
        <dbReference type="EMBL" id="KJU85873.1"/>
    </source>
</evidence>